<dbReference type="GO" id="GO:0016799">
    <property type="term" value="F:hydrolase activity, hydrolyzing N-glycosyl compounds"/>
    <property type="evidence" value="ECO:0007669"/>
    <property type="project" value="InterPro"/>
</dbReference>
<dbReference type="CDD" id="cd02652">
    <property type="entry name" value="nuc_hydro_2"/>
    <property type="match status" value="1"/>
</dbReference>
<dbReference type="Proteomes" id="UP000011885">
    <property type="component" value="Unassembled WGS sequence"/>
</dbReference>
<dbReference type="InterPro" id="IPR001910">
    <property type="entry name" value="Inosine/uridine_hydrolase_dom"/>
</dbReference>
<comment type="caution">
    <text evidence="2">The sequence shown here is derived from an EMBL/GenBank/DDBJ whole genome shotgun (WGS) entry which is preliminary data.</text>
</comment>
<keyword evidence="3" id="KW-1185">Reference proteome</keyword>
<keyword evidence="2" id="KW-0378">Hydrolase</keyword>
<dbReference type="PANTHER" id="PTHR43264:SF1">
    <property type="entry name" value="INOSINE_URIDINE-PREFERRING NUCLEOSIDE HYDROLASE DOMAIN-CONTAINING PROTEIN"/>
    <property type="match status" value="1"/>
</dbReference>
<dbReference type="OrthoDB" id="209323at2"/>
<reference evidence="2 3" key="1">
    <citation type="journal article" date="2013" name="Mar. Genomics">
        <title>Expression of sulfatases in Rhodopirellula baltica and the diversity of sulfatases in the genus Rhodopirellula.</title>
        <authorList>
            <person name="Wegner C.E."/>
            <person name="Richter-Heitmann T."/>
            <person name="Klindworth A."/>
            <person name="Klockow C."/>
            <person name="Richter M."/>
            <person name="Achstetter T."/>
            <person name="Glockner F.O."/>
            <person name="Harder J."/>
        </authorList>
    </citation>
    <scope>NUCLEOTIDE SEQUENCE [LARGE SCALE GENOMIC DNA]</scope>
    <source>
        <strain evidence="2 3">SM41</strain>
    </source>
</reference>
<dbReference type="Pfam" id="PF01156">
    <property type="entry name" value="IU_nuc_hydro"/>
    <property type="match status" value="1"/>
</dbReference>
<dbReference type="InterPro" id="IPR036452">
    <property type="entry name" value="Ribo_hydro-like"/>
</dbReference>
<dbReference type="AlphaFoldDB" id="M5U6S0"/>
<dbReference type="SUPFAM" id="SSF53590">
    <property type="entry name" value="Nucleoside hydrolase"/>
    <property type="match status" value="1"/>
</dbReference>
<dbReference type="PANTHER" id="PTHR43264">
    <property type="match status" value="1"/>
</dbReference>
<sequence>MPRTKRLFAILVFWVVAVIGKSVAVQADPPVPLIFDTDLGNDVDDVLAMGVIHALQSRGECELLAVTITKDHELAAPFADAINTFYGRGDIPIGVCHSGVTPHEGSFNGLAEVQDEEEDRFPHDLRRGSDVPDAIEVLRQALSDAKDNSVVIAQVGFSTNLADLLDAPADDVSPLTGRELIEKKVKMISVMAGTFTKIRNDQGVLYDHKEYNVIKDLQSAQKLSKEWPTPILWSGYEIGIALRYPHQSIEQDYGYVMHHPLSEAYVAYKPPPHDRPTWDLTCVLQLVRPDRDYFGLSPRGTVRVASDGVTGFEEDASGRDRYLMLSEPQAVRTLEALQMLASQPPH</sequence>
<dbReference type="RefSeq" id="WP_008675762.1">
    <property type="nucleotide sequence ID" value="NZ_ANOH01000107.1"/>
</dbReference>
<evidence type="ECO:0000259" key="1">
    <source>
        <dbReference type="Pfam" id="PF01156"/>
    </source>
</evidence>
<accession>M5U6S0</accession>
<evidence type="ECO:0000313" key="2">
    <source>
        <dbReference type="EMBL" id="EMI57167.1"/>
    </source>
</evidence>
<gene>
    <name evidence="2" type="ORF">RSSM_01395</name>
</gene>
<dbReference type="Gene3D" id="3.90.245.10">
    <property type="entry name" value="Ribonucleoside hydrolase-like"/>
    <property type="match status" value="1"/>
</dbReference>
<dbReference type="PATRIC" id="fig|1263870.3.peg.1496"/>
<feature type="domain" description="Inosine/uridine-preferring nucleoside hydrolase" evidence="1">
    <location>
        <begin position="33"/>
        <end position="251"/>
    </location>
</feature>
<name>M5U6S0_9BACT</name>
<organism evidence="2 3">
    <name type="scientific">Rhodopirellula sallentina SM41</name>
    <dbReference type="NCBI Taxonomy" id="1263870"/>
    <lineage>
        <taxon>Bacteria</taxon>
        <taxon>Pseudomonadati</taxon>
        <taxon>Planctomycetota</taxon>
        <taxon>Planctomycetia</taxon>
        <taxon>Pirellulales</taxon>
        <taxon>Pirellulaceae</taxon>
        <taxon>Rhodopirellula</taxon>
    </lineage>
</organism>
<proteinExistence type="predicted"/>
<evidence type="ECO:0000313" key="3">
    <source>
        <dbReference type="Proteomes" id="UP000011885"/>
    </source>
</evidence>
<dbReference type="EMBL" id="ANOH01000107">
    <property type="protein sequence ID" value="EMI57167.1"/>
    <property type="molecule type" value="Genomic_DNA"/>
</dbReference>
<protein>
    <submittedName>
        <fullName evidence="2">Inosine/uridine-preferring nucleoside hydrolase</fullName>
    </submittedName>
</protein>